<feature type="transmembrane region" description="Helical" evidence="1">
    <location>
        <begin position="32"/>
        <end position="47"/>
    </location>
</feature>
<accession>A0ABW5VCS4</accession>
<feature type="transmembrane region" description="Helical" evidence="1">
    <location>
        <begin position="290"/>
        <end position="313"/>
    </location>
</feature>
<feature type="transmembrane region" description="Helical" evidence="1">
    <location>
        <begin position="59"/>
        <end position="79"/>
    </location>
</feature>
<evidence type="ECO:0000313" key="2">
    <source>
        <dbReference type="EMBL" id="MFD2789489.1"/>
    </source>
</evidence>
<keyword evidence="3" id="KW-1185">Reference proteome</keyword>
<feature type="transmembrane region" description="Helical" evidence="1">
    <location>
        <begin position="220"/>
        <end position="240"/>
    </location>
</feature>
<feature type="transmembrane region" description="Helical" evidence="1">
    <location>
        <begin position="349"/>
        <end position="368"/>
    </location>
</feature>
<keyword evidence="1" id="KW-0472">Membrane</keyword>
<proteinExistence type="predicted"/>
<feature type="transmembrane region" description="Helical" evidence="1">
    <location>
        <begin position="188"/>
        <end position="208"/>
    </location>
</feature>
<reference evidence="3" key="1">
    <citation type="journal article" date="2019" name="Int. J. Syst. Evol. Microbiol.">
        <title>The Global Catalogue of Microorganisms (GCM) 10K type strain sequencing project: providing services to taxonomists for standard genome sequencing and annotation.</title>
        <authorList>
            <consortium name="The Broad Institute Genomics Platform"/>
            <consortium name="The Broad Institute Genome Sequencing Center for Infectious Disease"/>
            <person name="Wu L."/>
            <person name="Ma J."/>
        </authorList>
    </citation>
    <scope>NUCLEOTIDE SEQUENCE [LARGE SCALE GENOMIC DNA]</scope>
    <source>
        <strain evidence="3">KCTC 52924</strain>
    </source>
</reference>
<dbReference type="Proteomes" id="UP001597532">
    <property type="component" value="Unassembled WGS sequence"/>
</dbReference>
<name>A0ABW5VCS4_9FLAO</name>
<gene>
    <name evidence="2" type="ORF">ACFS1K_06945</name>
</gene>
<keyword evidence="1" id="KW-0812">Transmembrane</keyword>
<sequence length="423" mass="46676">MKTSNWRIPMLIVAMSLATAWAIRGQFGHEQGAAWAGGIGGLALVLVSQRRDWYRKMMLVALASAVGWGAGGMISYGMVVGYGNADNFPNAFYGLGMLFVIGGLFGLLGGGLVGLTLDSTRENRVKWGSLITEMAVGGLIGYYFLVEQIGIKMTPPRSEAWAVCLGAGLAMLWHLARGKRNSAMRVAFFSMLGAGIGFGFGNFLQVMGKIGQVSFNMWNVMEYSIGFFGGLGMAYGVFSSKWPQDIPGPKKWENWSSYIIVGLFIPLIVYRESLSFEHLVRRFKDLPNVASLATTSTIVAAIILLMMMCLLYWKMKKERIEKKDVLHALFILWIPYILVSYIVKGLFGGVMEITHHLYLLNVLIIIILGRIKNAPISFGDLDKVPVKKWIYLLMGAILFMAFLALLASSLHGDIGGHNRFPLD</sequence>
<feature type="transmembrane region" description="Helical" evidence="1">
    <location>
        <begin position="252"/>
        <end position="270"/>
    </location>
</feature>
<feature type="transmembrane region" description="Helical" evidence="1">
    <location>
        <begin position="389"/>
        <end position="410"/>
    </location>
</feature>
<feature type="transmembrane region" description="Helical" evidence="1">
    <location>
        <begin position="158"/>
        <end position="176"/>
    </location>
</feature>
<dbReference type="RefSeq" id="WP_251808195.1">
    <property type="nucleotide sequence ID" value="NZ_CP166679.1"/>
</dbReference>
<evidence type="ECO:0000256" key="1">
    <source>
        <dbReference type="SAM" id="Phobius"/>
    </source>
</evidence>
<keyword evidence="1" id="KW-1133">Transmembrane helix</keyword>
<feature type="transmembrane region" description="Helical" evidence="1">
    <location>
        <begin position="91"/>
        <end position="115"/>
    </location>
</feature>
<feature type="transmembrane region" description="Helical" evidence="1">
    <location>
        <begin position="325"/>
        <end position="343"/>
    </location>
</feature>
<comment type="caution">
    <text evidence="2">The sequence shown here is derived from an EMBL/GenBank/DDBJ whole genome shotgun (WGS) entry which is preliminary data.</text>
</comment>
<feature type="transmembrane region" description="Helical" evidence="1">
    <location>
        <begin position="127"/>
        <end position="146"/>
    </location>
</feature>
<dbReference type="EMBL" id="JBHUOK010000021">
    <property type="protein sequence ID" value="MFD2789489.1"/>
    <property type="molecule type" value="Genomic_DNA"/>
</dbReference>
<protein>
    <submittedName>
        <fullName evidence="2">Uncharacterized protein</fullName>
    </submittedName>
</protein>
<organism evidence="2 3">
    <name type="scientific">Arenibacter antarcticus</name>
    <dbReference type="NCBI Taxonomy" id="2040469"/>
    <lineage>
        <taxon>Bacteria</taxon>
        <taxon>Pseudomonadati</taxon>
        <taxon>Bacteroidota</taxon>
        <taxon>Flavobacteriia</taxon>
        <taxon>Flavobacteriales</taxon>
        <taxon>Flavobacteriaceae</taxon>
        <taxon>Arenibacter</taxon>
    </lineage>
</organism>
<evidence type="ECO:0000313" key="3">
    <source>
        <dbReference type="Proteomes" id="UP001597532"/>
    </source>
</evidence>